<proteinExistence type="predicted"/>
<sequence length="271" mass="31628">MKDQSEYNAYRIPVPPEFEEVFSHFYVAENTSRNAVRRRLLPSYQTILIFNFGTKALLQSGDEEIETGKCLALGPVKRAFEYTLPPGSEILVVNFRDDAFYRFFGNAMIAENLRSDPDALTGEGCFSDLWEQLNTLPDTDLRVNFILDFCRPYLKKRNPVIGRLASFDDKSLDVIKTLAEETGQTERNMQLWHRKYLGYSAKEIRRYYRFLKAVEMVQQGITSASGVNWFDIIHQCNYYDQSQLIRDFKHYLDLTPTRYLKFQQEICNPVG</sequence>
<dbReference type="GO" id="GO:0043565">
    <property type="term" value="F:sequence-specific DNA binding"/>
    <property type="evidence" value="ECO:0007669"/>
    <property type="project" value="InterPro"/>
</dbReference>
<dbReference type="InterPro" id="IPR046532">
    <property type="entry name" value="DUF6597"/>
</dbReference>
<reference evidence="2 3" key="1">
    <citation type="submission" date="2020-09" db="EMBL/GenBank/DDBJ databases">
        <title>Sinomicrobium weinanense sp. nov., a halophilic bacteria isolated from saline-alkali soil.</title>
        <authorList>
            <person name="Wu P."/>
            <person name="Ren H."/>
            <person name="Mei Y."/>
            <person name="Liang Y."/>
            <person name="Chen Z."/>
        </authorList>
    </citation>
    <scope>NUCLEOTIDE SEQUENCE [LARGE SCALE GENOMIC DNA]</scope>
    <source>
        <strain evidence="2 3">FJxs</strain>
    </source>
</reference>
<evidence type="ECO:0000313" key="2">
    <source>
        <dbReference type="EMBL" id="MBC9797088.1"/>
    </source>
</evidence>
<name>A0A926JTR1_9FLAO</name>
<dbReference type="Pfam" id="PF12833">
    <property type="entry name" value="HTH_18"/>
    <property type="match status" value="1"/>
</dbReference>
<comment type="caution">
    <text evidence="2">The sequence shown here is derived from an EMBL/GenBank/DDBJ whole genome shotgun (WGS) entry which is preliminary data.</text>
</comment>
<dbReference type="InterPro" id="IPR018060">
    <property type="entry name" value="HTH_AraC"/>
</dbReference>
<dbReference type="RefSeq" id="WP_187966227.1">
    <property type="nucleotide sequence ID" value="NZ_JACVDC010000045.1"/>
</dbReference>
<dbReference type="Gene3D" id="1.10.10.60">
    <property type="entry name" value="Homeodomain-like"/>
    <property type="match status" value="1"/>
</dbReference>
<dbReference type="EMBL" id="JACVDC010000045">
    <property type="protein sequence ID" value="MBC9797088.1"/>
    <property type="molecule type" value="Genomic_DNA"/>
</dbReference>
<feature type="domain" description="HTH araC/xylS-type" evidence="1">
    <location>
        <begin position="175"/>
        <end position="262"/>
    </location>
</feature>
<dbReference type="AlphaFoldDB" id="A0A926JTR1"/>
<dbReference type="SMART" id="SM00342">
    <property type="entry name" value="HTH_ARAC"/>
    <property type="match status" value="1"/>
</dbReference>
<accession>A0A926JTR1</accession>
<dbReference type="GO" id="GO:0003700">
    <property type="term" value="F:DNA-binding transcription factor activity"/>
    <property type="evidence" value="ECO:0007669"/>
    <property type="project" value="InterPro"/>
</dbReference>
<dbReference type="PROSITE" id="PS01124">
    <property type="entry name" value="HTH_ARAC_FAMILY_2"/>
    <property type="match status" value="1"/>
</dbReference>
<evidence type="ECO:0000313" key="3">
    <source>
        <dbReference type="Proteomes" id="UP000653730"/>
    </source>
</evidence>
<dbReference type="Proteomes" id="UP000653730">
    <property type="component" value="Unassembled WGS sequence"/>
</dbReference>
<organism evidence="2 3">
    <name type="scientific">Sinomicrobium weinanense</name>
    <dbReference type="NCBI Taxonomy" id="2842200"/>
    <lineage>
        <taxon>Bacteria</taxon>
        <taxon>Pseudomonadati</taxon>
        <taxon>Bacteroidota</taxon>
        <taxon>Flavobacteriia</taxon>
        <taxon>Flavobacteriales</taxon>
        <taxon>Flavobacteriaceae</taxon>
        <taxon>Sinomicrobium</taxon>
    </lineage>
</organism>
<evidence type="ECO:0000259" key="1">
    <source>
        <dbReference type="PROSITE" id="PS01124"/>
    </source>
</evidence>
<gene>
    <name evidence="2" type="ORF">IBL28_14010</name>
</gene>
<keyword evidence="3" id="KW-1185">Reference proteome</keyword>
<protein>
    <submittedName>
        <fullName evidence="2">AraC family transcriptional regulator</fullName>
    </submittedName>
</protein>
<dbReference type="Pfam" id="PF20240">
    <property type="entry name" value="DUF6597"/>
    <property type="match status" value="1"/>
</dbReference>